<feature type="compositionally biased region" description="Basic and acidic residues" evidence="1">
    <location>
        <begin position="352"/>
        <end position="361"/>
    </location>
</feature>
<evidence type="ECO:0000256" key="1">
    <source>
        <dbReference type="SAM" id="MobiDB-lite"/>
    </source>
</evidence>
<dbReference type="OrthoDB" id="5419928at2759"/>
<feature type="region of interest" description="Disordered" evidence="1">
    <location>
        <begin position="441"/>
        <end position="497"/>
    </location>
</feature>
<proteinExistence type="predicted"/>
<sequence length="497" mass="57115">MQVTVDADFAPGGRWSTREAGSTAWMPQHSSRDLGEPTFELSRLRLTDLPLTKYYGNSHRNLLAADDRRSATPSSRTPSRTPSNPPSPGPEMREIIRRTDLENEEDYNYLIENGGRPAFPLEMCRAAPPDHGEYANLIRYWAQSFRGQRNQWVAFRNFQRRRRKTMDGFTQYLQQVREHRQKEADKLDDWKEYHYYLHSDLPFYRKKAEEGRKQREQDARDWDAGKRDPLIPPDMDWIHHVRTQAESEFENNAMWVRWIEDQIPIIEQECAELAGQPNEPSLPLAEEEQDKAQESGTWASADVKSTSSDPISHPQSNRTRPGTNKRSVGSLGVVGSPRVSTHKVAQSPVTARHLDRADFRTEYPASPRQSNASLKRATRTKDLSHASRRNFSRQLRSSMEVPAETVSLRRSQRIIDLAAKKLQQQKLQEREVQDTLTQYSLPNAKLQKQLKGQRAKAKGPRSVAQDKPRGISKPGSSRSRKHNPLPTANARSRRGKR</sequence>
<reference evidence="2 3" key="1">
    <citation type="submission" date="2017-10" db="EMBL/GenBank/DDBJ databases">
        <title>Comparative genomics in systemic dimorphic fungi from Ajellomycetaceae.</title>
        <authorList>
            <person name="Munoz J.F."/>
            <person name="Mcewen J.G."/>
            <person name="Clay O.K."/>
            <person name="Cuomo C.A."/>
        </authorList>
    </citation>
    <scope>NUCLEOTIDE SEQUENCE [LARGE SCALE GENOMIC DNA]</scope>
    <source>
        <strain evidence="2 3">UAMH5409</strain>
    </source>
</reference>
<protein>
    <submittedName>
        <fullName evidence="2">Uncharacterized protein</fullName>
    </submittedName>
</protein>
<feature type="region of interest" description="Disordered" evidence="1">
    <location>
        <begin position="62"/>
        <end position="93"/>
    </location>
</feature>
<evidence type="ECO:0000313" key="3">
    <source>
        <dbReference type="Proteomes" id="UP000223968"/>
    </source>
</evidence>
<feature type="region of interest" description="Disordered" evidence="1">
    <location>
        <begin position="208"/>
        <end position="229"/>
    </location>
</feature>
<dbReference type="AlphaFoldDB" id="A0A2B7WKE4"/>
<gene>
    <name evidence="2" type="ORF">AJ79_09384</name>
</gene>
<feature type="region of interest" description="Disordered" evidence="1">
    <location>
        <begin position="276"/>
        <end position="398"/>
    </location>
</feature>
<feature type="compositionally biased region" description="Low complexity" evidence="1">
    <location>
        <begin position="71"/>
        <end position="82"/>
    </location>
</feature>
<dbReference type="EMBL" id="PDNB01000261">
    <property type="protein sequence ID" value="PGG96977.1"/>
    <property type="molecule type" value="Genomic_DNA"/>
</dbReference>
<keyword evidence="3" id="KW-1185">Reference proteome</keyword>
<accession>A0A2B7WKE4</accession>
<dbReference type="Proteomes" id="UP000223968">
    <property type="component" value="Unassembled WGS sequence"/>
</dbReference>
<organism evidence="2 3">
    <name type="scientific">Helicocarpus griseus UAMH5409</name>
    <dbReference type="NCBI Taxonomy" id="1447875"/>
    <lineage>
        <taxon>Eukaryota</taxon>
        <taxon>Fungi</taxon>
        <taxon>Dikarya</taxon>
        <taxon>Ascomycota</taxon>
        <taxon>Pezizomycotina</taxon>
        <taxon>Eurotiomycetes</taxon>
        <taxon>Eurotiomycetidae</taxon>
        <taxon>Onygenales</taxon>
        <taxon>Ajellomycetaceae</taxon>
        <taxon>Helicocarpus</taxon>
    </lineage>
</organism>
<feature type="compositionally biased region" description="Polar residues" evidence="1">
    <location>
        <begin position="294"/>
        <end position="327"/>
    </location>
</feature>
<evidence type="ECO:0000313" key="2">
    <source>
        <dbReference type="EMBL" id="PGG96977.1"/>
    </source>
</evidence>
<feature type="region of interest" description="Disordered" evidence="1">
    <location>
        <begin position="1"/>
        <end position="35"/>
    </location>
</feature>
<name>A0A2B7WKE4_9EURO</name>
<comment type="caution">
    <text evidence="2">The sequence shown here is derived from an EMBL/GenBank/DDBJ whole genome shotgun (WGS) entry which is preliminary data.</text>
</comment>